<dbReference type="Proteomes" id="UP000031246">
    <property type="component" value="Unassembled WGS sequence"/>
</dbReference>
<feature type="domain" description="DUF5077" evidence="2">
    <location>
        <begin position="52"/>
        <end position="168"/>
    </location>
</feature>
<dbReference type="RefSeq" id="WP_039483183.1">
    <property type="nucleotide sequence ID" value="NZ_JSYN01000049.1"/>
</dbReference>
<keyword evidence="4" id="KW-1185">Reference proteome</keyword>
<feature type="signal peptide" evidence="1">
    <location>
        <begin position="1"/>
        <end position="21"/>
    </location>
</feature>
<comment type="caution">
    <text evidence="3">The sequence shown here is derived from an EMBL/GenBank/DDBJ whole genome shotgun (WGS) entry which is preliminary data.</text>
</comment>
<dbReference type="OrthoDB" id="6014523at2"/>
<feature type="chain" id="PRO_5002131424" description="DUF5077 domain-containing protein" evidence="1">
    <location>
        <begin position="22"/>
        <end position="434"/>
    </location>
</feature>
<dbReference type="EMBL" id="JSYN01000049">
    <property type="protein sequence ID" value="KIA88742.1"/>
    <property type="molecule type" value="Genomic_DNA"/>
</dbReference>
<dbReference type="Pfam" id="PF16871">
    <property type="entry name" value="DUF5077"/>
    <property type="match status" value="1"/>
</dbReference>
<sequence length="434" mass="46451">MKKTTSFAASMFLLLSLFSCKKTESLQDTQSAEIKKNIAVTESLGGTSLNVGLGGNAYTAGTGGLINDTGLHNWTSASTITSVWFRLGLTGSLTVAVKGTVPSGSSNIKVTINGTVFNKTITGTTATTTNIGTVNITSAGYVRVDIQGVSKTGSYFGDISDLVISGPTVASNVQYANDVTNYYWSRRGPSCHLNYTVPSGTEWFYSELNVPSGQDKIGSYFMADGFSGGYFGMQVNSATERRVLFSVWDPSTGSTTLVRKGTDVTTNGFGGEGTGGQSYMLFNWVAGTTYKFLLQGKPDGAGSSDYTAWFYAPENGVWKVLAQWKRPNTTAYLTGVYSFIENFNPDQGYLQRSCNYGNQWYKTSAGSWTEVTNASFSYDATASAEQRMDYQGGVTGNSFYLKNGGFFATYTSYGTALSRTATGTAPSVNLTTLP</sequence>
<evidence type="ECO:0000259" key="2">
    <source>
        <dbReference type="Pfam" id="PF16871"/>
    </source>
</evidence>
<gene>
    <name evidence="3" type="ORF">OC25_25905</name>
</gene>
<dbReference type="AlphaFoldDB" id="A0A0C1F6D1"/>
<evidence type="ECO:0000313" key="4">
    <source>
        <dbReference type="Proteomes" id="UP000031246"/>
    </source>
</evidence>
<name>A0A0C1F6D1_9SPHI</name>
<organism evidence="3 4">
    <name type="scientific">Pedobacter kyungheensis</name>
    <dbReference type="NCBI Taxonomy" id="1069985"/>
    <lineage>
        <taxon>Bacteria</taxon>
        <taxon>Pseudomonadati</taxon>
        <taxon>Bacteroidota</taxon>
        <taxon>Sphingobacteriia</taxon>
        <taxon>Sphingobacteriales</taxon>
        <taxon>Sphingobacteriaceae</taxon>
        <taxon>Pedobacter</taxon>
    </lineage>
</organism>
<protein>
    <recommendedName>
        <fullName evidence="2">DUF5077 domain-containing protein</fullName>
    </recommendedName>
</protein>
<keyword evidence="1" id="KW-0732">Signal</keyword>
<proteinExistence type="predicted"/>
<dbReference type="Pfam" id="PF11958">
    <property type="entry name" value="DUF3472"/>
    <property type="match status" value="1"/>
</dbReference>
<evidence type="ECO:0000313" key="3">
    <source>
        <dbReference type="EMBL" id="KIA88742.1"/>
    </source>
</evidence>
<dbReference type="InterPro" id="IPR021862">
    <property type="entry name" value="DUF3472"/>
</dbReference>
<dbReference type="InterPro" id="IPR031712">
    <property type="entry name" value="DUF5077"/>
</dbReference>
<dbReference type="PROSITE" id="PS51257">
    <property type="entry name" value="PROKAR_LIPOPROTEIN"/>
    <property type="match status" value="1"/>
</dbReference>
<reference evidence="3 4" key="1">
    <citation type="submission" date="2014-10" db="EMBL/GenBank/DDBJ databases">
        <title>Pedobacter Kyungheensis.</title>
        <authorList>
            <person name="Anderson B.M."/>
            <person name="Newman J.D."/>
        </authorList>
    </citation>
    <scope>NUCLEOTIDE SEQUENCE [LARGE SCALE GENOMIC DNA]</scope>
    <source>
        <strain evidence="3 4">KACC 16221</strain>
    </source>
</reference>
<accession>A0A0C1F6D1</accession>
<evidence type="ECO:0000256" key="1">
    <source>
        <dbReference type="SAM" id="SignalP"/>
    </source>
</evidence>